<protein>
    <submittedName>
        <fullName evidence="1">Uncharacterized protein</fullName>
    </submittedName>
</protein>
<name>A0A411DHA8_CHRID</name>
<reference evidence="1" key="1">
    <citation type="submission" date="2019-01" db="EMBL/GenBank/DDBJ databases">
        <title>Whole Genome Sequencing for Putative Detection of Antimicrobial Resistance and Potential Virulence Factors in Chryseobacterium indologenes isolated from Nile Tilapia in Tanzania.</title>
        <authorList>
            <person name="Mwega E."/>
            <person name="Mutoloki S."/>
            <person name="Mugimba K."/>
            <person name="Colquhoun D."/>
            <person name="Mdegela R."/>
            <person name="Evensen O."/>
            <person name="Wasteson Y."/>
        </authorList>
    </citation>
    <scope>NUCLEOTIDE SEQUENCE [LARGE SCALE GENOMIC DNA]</scope>
    <source>
        <strain evidence="1">StR 01</strain>
    </source>
</reference>
<evidence type="ECO:0000313" key="1">
    <source>
        <dbReference type="EMBL" id="QBA19746.1"/>
    </source>
</evidence>
<sequence length="67" mass="7611">MEVKTNIEHFNFISDLGKIDLPSEEELQKHFDDTGQDYILVLDTSVCIDIISLIGWGKNSKAEKSKI</sequence>
<accession>A0A411DHA8</accession>
<gene>
    <name evidence="1" type="ORF">EU348_00620</name>
</gene>
<dbReference type="AlphaFoldDB" id="A0A411DHA8"/>
<organism evidence="1">
    <name type="scientific">Chryseobacterium indologenes</name>
    <name type="common">Flavobacterium indologenes</name>
    <dbReference type="NCBI Taxonomy" id="253"/>
    <lineage>
        <taxon>Bacteria</taxon>
        <taxon>Pseudomonadati</taxon>
        <taxon>Bacteroidota</taxon>
        <taxon>Flavobacteriia</taxon>
        <taxon>Flavobacteriales</taxon>
        <taxon>Weeksellaceae</taxon>
        <taxon>Chryseobacterium group</taxon>
        <taxon>Chryseobacterium</taxon>
    </lineage>
</organism>
<dbReference type="EMBL" id="CP035532">
    <property type="protein sequence ID" value="QBA19746.1"/>
    <property type="molecule type" value="Genomic_DNA"/>
</dbReference>
<proteinExistence type="predicted"/>